<proteinExistence type="predicted"/>
<dbReference type="AlphaFoldDB" id="A0A645J5C3"/>
<accession>A0A645J5C3</accession>
<protein>
    <submittedName>
        <fullName evidence="1">Uncharacterized protein</fullName>
    </submittedName>
</protein>
<name>A0A645J5C3_9ZZZZ</name>
<reference evidence="1" key="1">
    <citation type="submission" date="2019-08" db="EMBL/GenBank/DDBJ databases">
        <authorList>
            <person name="Kucharzyk K."/>
            <person name="Murdoch R.W."/>
            <person name="Higgins S."/>
            <person name="Loffler F."/>
        </authorList>
    </citation>
    <scope>NUCLEOTIDE SEQUENCE</scope>
</reference>
<sequence>MPIAFAKLDNVIFPAVTPLVSTNGNKSVDSGVIDVNPLSKEYKAAASAGDTPPEPLPFRIPGAVIFACLPSNVVCRFVTPEIVCV</sequence>
<comment type="caution">
    <text evidence="1">The sequence shown here is derived from an EMBL/GenBank/DDBJ whole genome shotgun (WGS) entry which is preliminary data.</text>
</comment>
<gene>
    <name evidence="1" type="ORF">SDC9_202340</name>
</gene>
<organism evidence="1">
    <name type="scientific">bioreactor metagenome</name>
    <dbReference type="NCBI Taxonomy" id="1076179"/>
    <lineage>
        <taxon>unclassified sequences</taxon>
        <taxon>metagenomes</taxon>
        <taxon>ecological metagenomes</taxon>
    </lineage>
</organism>
<evidence type="ECO:0000313" key="1">
    <source>
        <dbReference type="EMBL" id="MPN54663.1"/>
    </source>
</evidence>
<dbReference type="EMBL" id="VSSQ01123128">
    <property type="protein sequence ID" value="MPN54663.1"/>
    <property type="molecule type" value="Genomic_DNA"/>
</dbReference>